<name>A0A8D8ZFR0_9HEMI</name>
<protein>
    <submittedName>
        <fullName evidence="1">Uncharacterized protein</fullName>
    </submittedName>
</protein>
<accession>A0A8D8ZFR0</accession>
<organism evidence="1">
    <name type="scientific">Cacopsylla melanoneura</name>
    <dbReference type="NCBI Taxonomy" id="428564"/>
    <lineage>
        <taxon>Eukaryota</taxon>
        <taxon>Metazoa</taxon>
        <taxon>Ecdysozoa</taxon>
        <taxon>Arthropoda</taxon>
        <taxon>Hexapoda</taxon>
        <taxon>Insecta</taxon>
        <taxon>Pterygota</taxon>
        <taxon>Neoptera</taxon>
        <taxon>Paraneoptera</taxon>
        <taxon>Hemiptera</taxon>
        <taxon>Sternorrhyncha</taxon>
        <taxon>Psylloidea</taxon>
        <taxon>Psyllidae</taxon>
        <taxon>Psyllinae</taxon>
        <taxon>Cacopsylla</taxon>
    </lineage>
</organism>
<reference evidence="1" key="1">
    <citation type="submission" date="2021-05" db="EMBL/GenBank/DDBJ databases">
        <authorList>
            <person name="Alioto T."/>
            <person name="Alioto T."/>
            <person name="Gomez Garrido J."/>
        </authorList>
    </citation>
    <scope>NUCLEOTIDE SEQUENCE</scope>
</reference>
<dbReference type="AlphaFoldDB" id="A0A8D8ZFR0"/>
<evidence type="ECO:0000313" key="1">
    <source>
        <dbReference type="EMBL" id="CAG6745192.1"/>
    </source>
</evidence>
<sequence>MANGEGERIHKVCFWGQGRAGQPKVGVLKLSKGKGIEKKRTNNVFNKINKIRGKKIGGNFAGATFVVGNGTVECGGEVVNFFFVLLEVQDQYEPSFGMNVNENCIICCERYRINTNLPLE</sequence>
<proteinExistence type="predicted"/>
<dbReference type="EMBL" id="HBUF01486714">
    <property type="protein sequence ID" value="CAG6745192.1"/>
    <property type="molecule type" value="Transcribed_RNA"/>
</dbReference>